<keyword evidence="3" id="KW-1185">Reference proteome</keyword>
<dbReference type="AlphaFoldDB" id="A0A5J5EL02"/>
<proteinExistence type="predicted"/>
<dbReference type="InParanoid" id="A0A5J5EL02"/>
<feature type="compositionally biased region" description="Low complexity" evidence="1">
    <location>
        <begin position="212"/>
        <end position="222"/>
    </location>
</feature>
<comment type="caution">
    <text evidence="2">The sequence shown here is derived from an EMBL/GenBank/DDBJ whole genome shotgun (WGS) entry which is preliminary data.</text>
</comment>
<dbReference type="Proteomes" id="UP000326924">
    <property type="component" value="Unassembled WGS sequence"/>
</dbReference>
<feature type="region of interest" description="Disordered" evidence="1">
    <location>
        <begin position="24"/>
        <end position="85"/>
    </location>
</feature>
<sequence>MYHHPSASSYAYGNAHNDLYQAYWTPQGNSHHPRSVPTPPIPNQPVKKSRVSPEPSYYTSDSRRQDRRFTSPPIASPSKEEPRGLAYADVCGYYGDEEPMSATTNASADYYWGTGPKPSRTHSRHSNEEYQHDSAQTETAHYLHRRSQSMYPEGTDGMHGAGGAWNPRAGIDLVPASETSTNAARQAMSELFPELSDAAPYTTAPDQRHTGYYPSSYMSPSRRPVDPSGARSPAPFQHDRPRRDCSTISPGSLYPHPRSPMANTAYTYGNQTLDDNSYDDLLSDDDDETDFDEDDDDAIMRPRGSSPYGEASSPEGDSQDGRTKYSSPEITPPGSAYSRSQTMRGTAKKSSTSTSPRRPRKPIPTAASAVNAANAAAAPDKYDETDTMLVQLRQQGVSYKTIKSRLGLDEAESTLRGRYRTLTKPKSQRLRKPVWETADIDLLLDIVDPELSHIKWKQVSDTIVARGGSYRFGSSTCKKQYLALVAEGRATPLNEGVTTNKRRKQHRPAGSTTRDYE</sequence>
<feature type="compositionally biased region" description="Acidic residues" evidence="1">
    <location>
        <begin position="276"/>
        <end position="297"/>
    </location>
</feature>
<dbReference type="OrthoDB" id="3439209at2759"/>
<reference evidence="2 3" key="1">
    <citation type="submission" date="2019-09" db="EMBL/GenBank/DDBJ databases">
        <title>Draft genome of the ectomycorrhizal ascomycete Sphaerosporella brunnea.</title>
        <authorList>
            <consortium name="DOE Joint Genome Institute"/>
            <person name="Benucci G.M."/>
            <person name="Marozzi G."/>
            <person name="Antonielli L."/>
            <person name="Sanchez S."/>
            <person name="Marco P."/>
            <person name="Wang X."/>
            <person name="Falini L.B."/>
            <person name="Barry K."/>
            <person name="Haridas S."/>
            <person name="Lipzen A."/>
            <person name="Labutti K."/>
            <person name="Grigoriev I.V."/>
            <person name="Murat C."/>
            <person name="Martin F."/>
            <person name="Albertini E."/>
            <person name="Donnini D."/>
            <person name="Bonito G."/>
        </authorList>
    </citation>
    <scope>NUCLEOTIDE SEQUENCE [LARGE SCALE GENOMIC DNA]</scope>
    <source>
        <strain evidence="2 3">Sb_GMNB300</strain>
    </source>
</reference>
<dbReference type="EMBL" id="VXIS01000227">
    <property type="protein sequence ID" value="KAA8896100.1"/>
    <property type="molecule type" value="Genomic_DNA"/>
</dbReference>
<evidence type="ECO:0008006" key="4">
    <source>
        <dbReference type="Google" id="ProtNLM"/>
    </source>
</evidence>
<feature type="compositionally biased region" description="Polar residues" evidence="1">
    <location>
        <begin position="261"/>
        <end position="273"/>
    </location>
</feature>
<evidence type="ECO:0000313" key="2">
    <source>
        <dbReference type="EMBL" id="KAA8896100.1"/>
    </source>
</evidence>
<accession>A0A5J5EL02</accession>
<feature type="region of interest" description="Disordered" evidence="1">
    <location>
        <begin position="197"/>
        <end position="367"/>
    </location>
</feature>
<protein>
    <recommendedName>
        <fullName evidence="4">Myb-like domain-containing protein</fullName>
    </recommendedName>
</protein>
<feature type="region of interest" description="Disordered" evidence="1">
    <location>
        <begin position="494"/>
        <end position="517"/>
    </location>
</feature>
<evidence type="ECO:0000256" key="1">
    <source>
        <dbReference type="SAM" id="MobiDB-lite"/>
    </source>
</evidence>
<name>A0A5J5EL02_9PEZI</name>
<evidence type="ECO:0000313" key="3">
    <source>
        <dbReference type="Proteomes" id="UP000326924"/>
    </source>
</evidence>
<organism evidence="2 3">
    <name type="scientific">Sphaerosporella brunnea</name>
    <dbReference type="NCBI Taxonomy" id="1250544"/>
    <lineage>
        <taxon>Eukaryota</taxon>
        <taxon>Fungi</taxon>
        <taxon>Dikarya</taxon>
        <taxon>Ascomycota</taxon>
        <taxon>Pezizomycotina</taxon>
        <taxon>Pezizomycetes</taxon>
        <taxon>Pezizales</taxon>
        <taxon>Pyronemataceae</taxon>
        <taxon>Sphaerosporella</taxon>
    </lineage>
</organism>
<gene>
    <name evidence="2" type="ORF">FN846DRAFT_290079</name>
</gene>